<name>A0A9W6RUT7_9ACTN</name>
<dbReference type="InterPro" id="IPR029058">
    <property type="entry name" value="AB_hydrolase_fold"/>
</dbReference>
<dbReference type="InterPro" id="IPR001031">
    <property type="entry name" value="Thioesterase"/>
</dbReference>
<dbReference type="AlphaFoldDB" id="A0A9W6RUT7"/>
<protein>
    <recommendedName>
        <fullName evidence="2">Thioesterase domain-containing protein</fullName>
    </recommendedName>
</protein>
<keyword evidence="4" id="KW-1185">Reference proteome</keyword>
<evidence type="ECO:0000259" key="2">
    <source>
        <dbReference type="Pfam" id="PF00975"/>
    </source>
</evidence>
<feature type="domain" description="Thioesterase" evidence="2">
    <location>
        <begin position="51"/>
        <end position="142"/>
    </location>
</feature>
<accession>A0A9W6RUT7</accession>
<gene>
    <name evidence="3" type="ORF">Airi02_000450</name>
</gene>
<dbReference type="Pfam" id="PF00975">
    <property type="entry name" value="Thioesterase"/>
    <property type="match status" value="1"/>
</dbReference>
<dbReference type="SUPFAM" id="SSF53474">
    <property type="entry name" value="alpha/beta-Hydrolases"/>
    <property type="match status" value="1"/>
</dbReference>
<sequence>MLTRGRAPRPERPGPGRDPYASRSATAHRPGRRRGSVSTLVALRRTGSSPPLFVVCAGHGDVLAVAHLARLLDDEQPCYALQAPLDLDLPRAELFNALLNRYLADIASVAPAGPLVLAGNSCGGYLALELARRMRHDGPPPLVALLDTPCRITRVGYAADRFGRWLARRASFADRDGAPRWIRTAYAMWTDRGHEVHVRATAGYRPAPYPGPLVLFRAQVWRLRGLTPSGVYVSARRWASVARAGLGVVDVPGHHWSFLREPRVRVLTDRLEAVLAGTEVPR</sequence>
<proteinExistence type="predicted"/>
<organism evidence="3 4">
    <name type="scientific">Actinoallomurus iriomotensis</name>
    <dbReference type="NCBI Taxonomy" id="478107"/>
    <lineage>
        <taxon>Bacteria</taxon>
        <taxon>Bacillati</taxon>
        <taxon>Actinomycetota</taxon>
        <taxon>Actinomycetes</taxon>
        <taxon>Streptosporangiales</taxon>
        <taxon>Thermomonosporaceae</taxon>
        <taxon>Actinoallomurus</taxon>
    </lineage>
</organism>
<feature type="region of interest" description="Disordered" evidence="1">
    <location>
        <begin position="1"/>
        <end position="37"/>
    </location>
</feature>
<dbReference type="Gene3D" id="3.40.50.1820">
    <property type="entry name" value="alpha/beta hydrolase"/>
    <property type="match status" value="1"/>
</dbReference>
<dbReference type="EMBL" id="BSTK01000001">
    <property type="protein sequence ID" value="GLY82113.1"/>
    <property type="molecule type" value="Genomic_DNA"/>
</dbReference>
<evidence type="ECO:0000313" key="3">
    <source>
        <dbReference type="EMBL" id="GLY82113.1"/>
    </source>
</evidence>
<comment type="caution">
    <text evidence="3">The sequence shown here is derived from an EMBL/GenBank/DDBJ whole genome shotgun (WGS) entry which is preliminary data.</text>
</comment>
<reference evidence="3" key="1">
    <citation type="submission" date="2023-03" db="EMBL/GenBank/DDBJ databases">
        <title>Actinoallomurus iriomotensis NBRC 103684.</title>
        <authorList>
            <person name="Ichikawa N."/>
            <person name="Sato H."/>
            <person name="Tonouchi N."/>
        </authorList>
    </citation>
    <scope>NUCLEOTIDE SEQUENCE</scope>
    <source>
        <strain evidence="3">NBRC 103684</strain>
    </source>
</reference>
<evidence type="ECO:0000313" key="4">
    <source>
        <dbReference type="Proteomes" id="UP001165074"/>
    </source>
</evidence>
<evidence type="ECO:0000256" key="1">
    <source>
        <dbReference type="SAM" id="MobiDB-lite"/>
    </source>
</evidence>
<dbReference type="Proteomes" id="UP001165074">
    <property type="component" value="Unassembled WGS sequence"/>
</dbReference>